<protein>
    <submittedName>
        <fullName evidence="2">YqaJ viral recombinase family protein</fullName>
    </submittedName>
</protein>
<name>A0ABP3JJI4_9ACTN</name>
<accession>A0ABP3JJI4</accession>
<gene>
    <name evidence="2" type="ORF">GCM10009544_15710</name>
</gene>
<dbReference type="EMBL" id="BAAAHB010000011">
    <property type="protein sequence ID" value="GAA0453799.1"/>
    <property type="molecule type" value="Genomic_DNA"/>
</dbReference>
<organism evidence="2 3">
    <name type="scientific">Streptomyces stramineus</name>
    <dbReference type="NCBI Taxonomy" id="173861"/>
    <lineage>
        <taxon>Bacteria</taxon>
        <taxon>Bacillati</taxon>
        <taxon>Actinomycetota</taxon>
        <taxon>Actinomycetes</taxon>
        <taxon>Kitasatosporales</taxon>
        <taxon>Streptomycetaceae</taxon>
        <taxon>Streptomyces</taxon>
    </lineage>
</organism>
<dbReference type="RefSeq" id="WP_344087809.1">
    <property type="nucleotide sequence ID" value="NZ_BAAAHB010000011.1"/>
</dbReference>
<dbReference type="Gene3D" id="3.90.320.10">
    <property type="match status" value="1"/>
</dbReference>
<reference evidence="3" key="1">
    <citation type="journal article" date="2019" name="Int. J. Syst. Evol. Microbiol.">
        <title>The Global Catalogue of Microorganisms (GCM) 10K type strain sequencing project: providing services to taxonomists for standard genome sequencing and annotation.</title>
        <authorList>
            <consortium name="The Broad Institute Genomics Platform"/>
            <consortium name="The Broad Institute Genome Sequencing Center for Infectious Disease"/>
            <person name="Wu L."/>
            <person name="Ma J."/>
        </authorList>
    </citation>
    <scope>NUCLEOTIDE SEQUENCE [LARGE SCALE GENOMIC DNA]</scope>
    <source>
        <strain evidence="3">JCM 10649</strain>
    </source>
</reference>
<evidence type="ECO:0000313" key="2">
    <source>
        <dbReference type="EMBL" id="GAA0453799.1"/>
    </source>
</evidence>
<evidence type="ECO:0000313" key="3">
    <source>
        <dbReference type="Proteomes" id="UP001499895"/>
    </source>
</evidence>
<dbReference type="InterPro" id="IPR019080">
    <property type="entry name" value="YqaJ_viral_recombinase"/>
</dbReference>
<proteinExistence type="predicted"/>
<dbReference type="Pfam" id="PF09588">
    <property type="entry name" value="YqaJ"/>
    <property type="match status" value="1"/>
</dbReference>
<keyword evidence="3" id="KW-1185">Reference proteome</keyword>
<dbReference type="InterPro" id="IPR011335">
    <property type="entry name" value="Restrct_endonuc-II-like"/>
</dbReference>
<evidence type="ECO:0000259" key="1">
    <source>
        <dbReference type="Pfam" id="PF09588"/>
    </source>
</evidence>
<dbReference type="InterPro" id="IPR051703">
    <property type="entry name" value="NF-kappa-B_Signaling_Reg"/>
</dbReference>
<dbReference type="PANTHER" id="PTHR46609:SF6">
    <property type="entry name" value="EXONUCLEASE, PHAGE-TYPE_RECB, C-TERMINAL DOMAIN-CONTAINING PROTEIN-RELATED"/>
    <property type="match status" value="1"/>
</dbReference>
<dbReference type="InterPro" id="IPR017482">
    <property type="entry name" value="Lambda-type_endonuclease"/>
</dbReference>
<feature type="domain" description="YqaJ viral recombinase" evidence="1">
    <location>
        <begin position="31"/>
        <end position="168"/>
    </location>
</feature>
<dbReference type="NCBIfam" id="TIGR03033">
    <property type="entry name" value="phage_rel_nuc"/>
    <property type="match status" value="1"/>
</dbReference>
<dbReference type="PANTHER" id="PTHR46609">
    <property type="entry name" value="EXONUCLEASE, PHAGE-TYPE/RECB, C-TERMINAL DOMAIN-CONTAINING PROTEIN"/>
    <property type="match status" value="1"/>
</dbReference>
<sequence length="333" mass="36372">MVTIGPIGGSPPLSYPSGAQVVLAADAPAADWHAARRTGLGGSDMAAICGLNPYTSPLEIWFAKVGQPVPRREDPVLGEAALMGHALEPLIATRFTALTGLLAVDGPGTLRHPDKPWIANLDRITEENGRPGVVELKSRSSYALKDWLDEPPVDVQVQVQHYLAVTGWDYAYTAALIGGQRTIVHRLERDEELIADLASIADEFWGWVESGQQPPVDGSHATGQLLDRLHAHPDREVVVADALTVEWLLEQRAKAKEQITAGEIALLEAENQLKHIAGQATDVHIRGELAYSWRPQRGQISWKKAALAANPDLDPEPYRGEPTRVLRIHMENQ</sequence>
<dbReference type="Proteomes" id="UP001499895">
    <property type="component" value="Unassembled WGS sequence"/>
</dbReference>
<dbReference type="InterPro" id="IPR011604">
    <property type="entry name" value="PDDEXK-like_dom_sf"/>
</dbReference>
<comment type="caution">
    <text evidence="2">The sequence shown here is derived from an EMBL/GenBank/DDBJ whole genome shotgun (WGS) entry which is preliminary data.</text>
</comment>
<dbReference type="SUPFAM" id="SSF52980">
    <property type="entry name" value="Restriction endonuclease-like"/>
    <property type="match status" value="1"/>
</dbReference>